<evidence type="ECO:0000256" key="1">
    <source>
        <dbReference type="SAM" id="MobiDB-lite"/>
    </source>
</evidence>
<dbReference type="RefSeq" id="WP_185015550.1">
    <property type="nucleotide sequence ID" value="NZ_AYKH01000006.1"/>
</dbReference>
<gene>
    <name evidence="4" type="ORF">SAOR_04755</name>
</gene>
<protein>
    <recommendedName>
        <fullName evidence="3">DUF58 domain-containing protein</fullName>
    </recommendedName>
</protein>
<accession>A0A423PU27</accession>
<keyword evidence="2" id="KW-0812">Transmembrane</keyword>
<name>A0A423PU27_9GAMM</name>
<keyword evidence="2" id="KW-1133">Transmembrane helix</keyword>
<dbReference type="InterPro" id="IPR002881">
    <property type="entry name" value="DUF58"/>
</dbReference>
<keyword evidence="2" id="KW-0472">Membrane</keyword>
<keyword evidence="5" id="KW-1185">Reference proteome</keyword>
<proteinExistence type="predicted"/>
<dbReference type="PANTHER" id="PTHR34351">
    <property type="entry name" value="SLR1927 PROTEIN-RELATED"/>
    <property type="match status" value="1"/>
</dbReference>
<comment type="caution">
    <text evidence="4">The sequence shown here is derived from an EMBL/GenBank/DDBJ whole genome shotgun (WGS) entry which is preliminary data.</text>
</comment>
<dbReference type="Proteomes" id="UP000283993">
    <property type="component" value="Unassembled WGS sequence"/>
</dbReference>
<feature type="transmembrane region" description="Helical" evidence="2">
    <location>
        <begin position="63"/>
        <end position="80"/>
    </location>
</feature>
<sequence length="320" mass="34829">MTGVFSRRIEAMIAGFIRRRTPTRSTPMTIGRRRLYILPTRSGAIFAVLLVVMLLGATNYSNSLGFALTFWLAAIALVSMHHAHRNLLGLVLTRVSAAPVFAGGHARFKITLDNTARRARRGVRISAPGIEGEDLAAVIAPGGRVDLQLSVPAARRGHLACPRLRVETIVPLGLFRAWSWLAPSAQTLVYPQPAGPRPRPAPADDGDAATPAPARGNDEFLGHRPYIRGDSLREIDWKASARTDGLLVHEHTRRSANTLWLDYAHAGARDPEARLSQLARWVLDAERDGLTYGLRLPGTALAPDAGRGHREACLRALALL</sequence>
<feature type="domain" description="DUF58" evidence="3">
    <location>
        <begin position="224"/>
        <end position="261"/>
    </location>
</feature>
<dbReference type="Pfam" id="PF01882">
    <property type="entry name" value="DUF58"/>
    <property type="match status" value="1"/>
</dbReference>
<feature type="transmembrane region" description="Helical" evidence="2">
    <location>
        <begin position="35"/>
        <end position="57"/>
    </location>
</feature>
<evidence type="ECO:0000256" key="2">
    <source>
        <dbReference type="SAM" id="Phobius"/>
    </source>
</evidence>
<evidence type="ECO:0000313" key="5">
    <source>
        <dbReference type="Proteomes" id="UP000283993"/>
    </source>
</evidence>
<dbReference type="EMBL" id="AYKH01000006">
    <property type="protein sequence ID" value="ROO29078.1"/>
    <property type="molecule type" value="Genomic_DNA"/>
</dbReference>
<evidence type="ECO:0000259" key="3">
    <source>
        <dbReference type="Pfam" id="PF01882"/>
    </source>
</evidence>
<dbReference type="PANTHER" id="PTHR34351:SF1">
    <property type="entry name" value="SLR1927 PROTEIN"/>
    <property type="match status" value="1"/>
</dbReference>
<organism evidence="4 5">
    <name type="scientific">Salinisphaera orenii MK-B5</name>
    <dbReference type="NCBI Taxonomy" id="856730"/>
    <lineage>
        <taxon>Bacteria</taxon>
        <taxon>Pseudomonadati</taxon>
        <taxon>Pseudomonadota</taxon>
        <taxon>Gammaproteobacteria</taxon>
        <taxon>Salinisphaerales</taxon>
        <taxon>Salinisphaeraceae</taxon>
        <taxon>Salinisphaera</taxon>
    </lineage>
</organism>
<feature type="region of interest" description="Disordered" evidence="1">
    <location>
        <begin position="191"/>
        <end position="220"/>
    </location>
</feature>
<dbReference type="AlphaFoldDB" id="A0A423PU27"/>
<reference evidence="4 5" key="1">
    <citation type="submission" date="2013-10" db="EMBL/GenBank/DDBJ databases">
        <title>Salinisphaera orenii MK-B5 Genome Sequencing.</title>
        <authorList>
            <person name="Lai Q."/>
            <person name="Li C."/>
            <person name="Shao Z."/>
        </authorList>
    </citation>
    <scope>NUCLEOTIDE SEQUENCE [LARGE SCALE GENOMIC DNA]</scope>
    <source>
        <strain evidence="4 5">MK-B5</strain>
    </source>
</reference>
<evidence type="ECO:0000313" key="4">
    <source>
        <dbReference type="EMBL" id="ROO29078.1"/>
    </source>
</evidence>